<evidence type="ECO:0000313" key="6">
    <source>
        <dbReference type="Proteomes" id="UP000315167"/>
    </source>
</evidence>
<gene>
    <name evidence="5" type="ORF">IP90_01964</name>
</gene>
<name>A0A562L5Z5_9GAMM</name>
<evidence type="ECO:0000256" key="3">
    <source>
        <dbReference type="ARBA" id="ARBA00022801"/>
    </source>
</evidence>
<dbReference type="NCBIfam" id="TIGR00685">
    <property type="entry name" value="T6PP"/>
    <property type="match status" value="1"/>
</dbReference>
<comment type="function">
    <text evidence="4">Removes the phosphate from trehalose 6-phosphate to produce free trehalose.</text>
</comment>
<keyword evidence="3 4" id="KW-0378">Hydrolase</keyword>
<dbReference type="GO" id="GO:0000287">
    <property type="term" value="F:magnesium ion binding"/>
    <property type="evidence" value="ECO:0007669"/>
    <property type="project" value="UniProtKB-ARBA"/>
</dbReference>
<comment type="caution">
    <text evidence="5">The sequence shown here is derived from an EMBL/GenBank/DDBJ whole genome shotgun (WGS) entry which is preliminary data.</text>
</comment>
<keyword evidence="6" id="KW-1185">Reference proteome</keyword>
<dbReference type="SUPFAM" id="SSF56784">
    <property type="entry name" value="HAD-like"/>
    <property type="match status" value="1"/>
</dbReference>
<evidence type="ECO:0000256" key="1">
    <source>
        <dbReference type="ARBA" id="ARBA00005199"/>
    </source>
</evidence>
<comment type="catalytic activity">
    <reaction evidence="4">
        <text>alpha,alpha-trehalose 6-phosphate + H2O = alpha,alpha-trehalose + phosphate</text>
        <dbReference type="Rhea" id="RHEA:23420"/>
        <dbReference type="ChEBI" id="CHEBI:15377"/>
        <dbReference type="ChEBI" id="CHEBI:16551"/>
        <dbReference type="ChEBI" id="CHEBI:43474"/>
        <dbReference type="ChEBI" id="CHEBI:58429"/>
        <dbReference type="EC" id="3.1.3.12"/>
    </reaction>
</comment>
<dbReference type="CDD" id="cd01627">
    <property type="entry name" value="HAD_TPP"/>
    <property type="match status" value="1"/>
</dbReference>
<proteinExistence type="inferred from homology"/>
<dbReference type="UniPathway" id="UPA00299"/>
<dbReference type="EC" id="3.1.3.12" evidence="4"/>
<protein>
    <recommendedName>
        <fullName evidence="4">Trehalose 6-phosphate phosphatase</fullName>
        <ecNumber evidence="4">3.1.3.12</ecNumber>
    </recommendedName>
</protein>
<dbReference type="Gene3D" id="3.40.50.1000">
    <property type="entry name" value="HAD superfamily/HAD-like"/>
    <property type="match status" value="1"/>
</dbReference>
<dbReference type="InterPro" id="IPR044651">
    <property type="entry name" value="OTSB-like"/>
</dbReference>
<accession>A0A562L5Z5</accession>
<evidence type="ECO:0000313" key="5">
    <source>
        <dbReference type="EMBL" id="TWI02864.1"/>
    </source>
</evidence>
<dbReference type="Proteomes" id="UP000315167">
    <property type="component" value="Unassembled WGS sequence"/>
</dbReference>
<dbReference type="PANTHER" id="PTHR43768:SF3">
    <property type="entry name" value="TREHALOSE 6-PHOSPHATE PHOSPHATASE"/>
    <property type="match status" value="1"/>
</dbReference>
<dbReference type="InterPro" id="IPR003337">
    <property type="entry name" value="Trehalose_PPase"/>
</dbReference>
<keyword evidence="4" id="KW-0460">Magnesium</keyword>
<comment type="cofactor">
    <cofactor evidence="4">
        <name>Mg(2+)</name>
        <dbReference type="ChEBI" id="CHEBI:18420"/>
    </cofactor>
</comment>
<keyword evidence="4" id="KW-0479">Metal-binding</keyword>
<reference evidence="5 6" key="1">
    <citation type="journal article" date="2015" name="Stand. Genomic Sci.">
        <title>Genomic Encyclopedia of Bacterial and Archaeal Type Strains, Phase III: the genomes of soil and plant-associated and newly described type strains.</title>
        <authorList>
            <person name="Whitman W.B."/>
            <person name="Woyke T."/>
            <person name="Klenk H.P."/>
            <person name="Zhou Y."/>
            <person name="Lilburn T.G."/>
            <person name="Beck B.J."/>
            <person name="De Vos P."/>
            <person name="Vandamme P."/>
            <person name="Eisen J.A."/>
            <person name="Garrity G."/>
            <person name="Hugenholtz P."/>
            <person name="Kyrpides N.C."/>
        </authorList>
    </citation>
    <scope>NUCLEOTIDE SEQUENCE [LARGE SCALE GENOMIC DNA]</scope>
    <source>
        <strain evidence="5 6">CGMCC 1.10821</strain>
    </source>
</reference>
<dbReference type="NCBIfam" id="TIGR01484">
    <property type="entry name" value="HAD-SF-IIB"/>
    <property type="match status" value="1"/>
</dbReference>
<dbReference type="OrthoDB" id="9814913at2"/>
<comment type="similarity">
    <text evidence="2 4">Belongs to the trehalose phosphatase family.</text>
</comment>
<sequence>MAAQRSPQRQRPPLPADDWALFLDVDGCLLDFADTPDGVFVPPALPVRLDALSRRLDGALALVSGRTLASLDRLFAPLQLPAAGLHGLERRHVESRSGPPTAPPALAGIADAARQLAAKYPGTLVEDKRAAIALHWRAEPLAASDFEAFAMAALPQLEGYRLQHGDHVIELRPAQADKGDAIAAFLEEPPFRGRMPVFAGDDLTDEHGFEVVNARGGITVLVGAREPSAAGYHLDDIAAVHAWLGVESGAAR</sequence>
<dbReference type="Gene3D" id="3.30.70.1020">
    <property type="entry name" value="Trehalose-6-phosphate phosphatase related protein, domain 2"/>
    <property type="match status" value="1"/>
</dbReference>
<evidence type="ECO:0000256" key="2">
    <source>
        <dbReference type="ARBA" id="ARBA00008770"/>
    </source>
</evidence>
<dbReference type="PANTHER" id="PTHR43768">
    <property type="entry name" value="TREHALOSE 6-PHOSPHATE PHOSPHATASE"/>
    <property type="match status" value="1"/>
</dbReference>
<dbReference type="InterPro" id="IPR023214">
    <property type="entry name" value="HAD_sf"/>
</dbReference>
<dbReference type="RefSeq" id="WP_144899448.1">
    <property type="nucleotide sequence ID" value="NZ_VLKN01000004.1"/>
</dbReference>
<dbReference type="Pfam" id="PF02358">
    <property type="entry name" value="Trehalose_PPase"/>
    <property type="match status" value="1"/>
</dbReference>
<organism evidence="5 6">
    <name type="scientific">Luteimonas cucumeris</name>
    <dbReference type="NCBI Taxonomy" id="985012"/>
    <lineage>
        <taxon>Bacteria</taxon>
        <taxon>Pseudomonadati</taxon>
        <taxon>Pseudomonadota</taxon>
        <taxon>Gammaproteobacteria</taxon>
        <taxon>Lysobacterales</taxon>
        <taxon>Lysobacteraceae</taxon>
        <taxon>Luteimonas</taxon>
    </lineage>
</organism>
<dbReference type="InterPro" id="IPR006379">
    <property type="entry name" value="HAD-SF_hydro_IIB"/>
</dbReference>
<dbReference type="GO" id="GO:0005992">
    <property type="term" value="P:trehalose biosynthetic process"/>
    <property type="evidence" value="ECO:0007669"/>
    <property type="project" value="UniProtKB-UniPathway"/>
</dbReference>
<dbReference type="EMBL" id="VLKN01000004">
    <property type="protein sequence ID" value="TWI02864.1"/>
    <property type="molecule type" value="Genomic_DNA"/>
</dbReference>
<dbReference type="InterPro" id="IPR036412">
    <property type="entry name" value="HAD-like_sf"/>
</dbReference>
<dbReference type="AlphaFoldDB" id="A0A562L5Z5"/>
<comment type="pathway">
    <text evidence="1 4">Glycan biosynthesis; trehalose biosynthesis.</text>
</comment>
<dbReference type="GO" id="GO:0004805">
    <property type="term" value="F:trehalose-phosphatase activity"/>
    <property type="evidence" value="ECO:0007669"/>
    <property type="project" value="UniProtKB-EC"/>
</dbReference>
<evidence type="ECO:0000256" key="4">
    <source>
        <dbReference type="RuleBase" id="RU361117"/>
    </source>
</evidence>